<accession>A0A167D9T9</accession>
<sequence>MAPTANERAQAKFFAVLEDPRRYDSTNFKNRVMITRTPSGGSELTNMVSRPPPRRGSSSSQGSVDEHHHIRNRIKNWIYRPAI</sequence>
<keyword evidence="3" id="KW-1185">Reference proteome</keyword>
<protein>
    <submittedName>
        <fullName evidence="2">Uncharacterized protein</fullName>
    </submittedName>
</protein>
<evidence type="ECO:0000256" key="1">
    <source>
        <dbReference type="SAM" id="MobiDB-lite"/>
    </source>
</evidence>
<name>A0A167D9T9_COLIC</name>
<proteinExistence type="predicted"/>
<dbReference type="Proteomes" id="UP000076584">
    <property type="component" value="Unassembled WGS sequence"/>
</dbReference>
<organism evidence="2 3">
    <name type="scientific">Colletotrichum incanum</name>
    <name type="common">Soybean anthracnose fungus</name>
    <dbReference type="NCBI Taxonomy" id="1573173"/>
    <lineage>
        <taxon>Eukaryota</taxon>
        <taxon>Fungi</taxon>
        <taxon>Dikarya</taxon>
        <taxon>Ascomycota</taxon>
        <taxon>Pezizomycotina</taxon>
        <taxon>Sordariomycetes</taxon>
        <taxon>Hypocreomycetidae</taxon>
        <taxon>Glomerellales</taxon>
        <taxon>Glomerellaceae</taxon>
        <taxon>Colletotrichum</taxon>
        <taxon>Colletotrichum spaethianum species complex</taxon>
    </lineage>
</organism>
<feature type="compositionally biased region" description="Polar residues" evidence="1">
    <location>
        <begin position="36"/>
        <end position="48"/>
    </location>
</feature>
<gene>
    <name evidence="2" type="ORF">CI238_06002</name>
</gene>
<evidence type="ECO:0000313" key="3">
    <source>
        <dbReference type="Proteomes" id="UP000076584"/>
    </source>
</evidence>
<comment type="caution">
    <text evidence="2">The sequence shown here is derived from an EMBL/GenBank/DDBJ whole genome shotgun (WGS) entry which is preliminary data.</text>
</comment>
<evidence type="ECO:0000313" key="2">
    <source>
        <dbReference type="EMBL" id="KZL83589.1"/>
    </source>
</evidence>
<reference evidence="2 3" key="1">
    <citation type="submission" date="2015-06" db="EMBL/GenBank/DDBJ databases">
        <title>Survival trade-offs in plant roots during colonization by closely related pathogenic and mutualistic fungi.</title>
        <authorList>
            <person name="Hacquard S."/>
            <person name="Kracher B."/>
            <person name="Hiruma K."/>
            <person name="Weinman A."/>
            <person name="Muench P."/>
            <person name="Garrido Oter R."/>
            <person name="Ver Loren van Themaat E."/>
            <person name="Dallerey J.-F."/>
            <person name="Damm U."/>
            <person name="Henrissat B."/>
            <person name="Lespinet O."/>
            <person name="Thon M."/>
            <person name="Kemen E."/>
            <person name="McHardy A.C."/>
            <person name="Schulze-Lefert P."/>
            <person name="O'Connell R.J."/>
        </authorList>
    </citation>
    <scope>NUCLEOTIDE SEQUENCE [LARGE SCALE GENOMIC DNA]</scope>
    <source>
        <strain evidence="2 3">MAFF 238704</strain>
    </source>
</reference>
<dbReference type="AlphaFoldDB" id="A0A167D9T9"/>
<dbReference type="EMBL" id="LFIW01001090">
    <property type="protein sequence ID" value="KZL83589.1"/>
    <property type="molecule type" value="Genomic_DNA"/>
</dbReference>
<feature type="region of interest" description="Disordered" evidence="1">
    <location>
        <begin position="35"/>
        <end position="71"/>
    </location>
</feature>